<reference evidence="1" key="2">
    <citation type="journal article" date="2021" name="PeerJ">
        <title>Extensive microbial diversity within the chicken gut microbiome revealed by metagenomics and culture.</title>
        <authorList>
            <person name="Gilroy R."/>
            <person name="Ravi A."/>
            <person name="Getino M."/>
            <person name="Pursley I."/>
            <person name="Horton D.L."/>
            <person name="Alikhan N.F."/>
            <person name="Baker D."/>
            <person name="Gharbi K."/>
            <person name="Hall N."/>
            <person name="Watson M."/>
            <person name="Adriaenssens E.M."/>
            <person name="Foster-Nyarko E."/>
            <person name="Jarju S."/>
            <person name="Secka A."/>
            <person name="Antonio M."/>
            <person name="Oren A."/>
            <person name="Chaudhuri R.R."/>
            <person name="La Ragione R."/>
            <person name="Hildebrand F."/>
            <person name="Pallen M.J."/>
        </authorList>
    </citation>
    <scope>NUCLEOTIDE SEQUENCE</scope>
    <source>
        <strain evidence="1">B1-3475</strain>
    </source>
</reference>
<gene>
    <name evidence="1" type="ORF">IAC08_00710</name>
</gene>
<dbReference type="Pfam" id="PF04301">
    <property type="entry name" value="BioG"/>
    <property type="match status" value="1"/>
</dbReference>
<reference evidence="1" key="1">
    <citation type="submission" date="2020-10" db="EMBL/GenBank/DDBJ databases">
        <authorList>
            <person name="Gilroy R."/>
        </authorList>
    </citation>
    <scope>NUCLEOTIDE SEQUENCE</scope>
    <source>
        <strain evidence="1">B1-3475</strain>
    </source>
</reference>
<organism evidence="1 2">
    <name type="scientific">Candidatus Cryptobacteroides intestinigallinarum</name>
    <dbReference type="NCBI Taxonomy" id="2840767"/>
    <lineage>
        <taxon>Bacteria</taxon>
        <taxon>Pseudomonadati</taxon>
        <taxon>Bacteroidota</taxon>
        <taxon>Bacteroidia</taxon>
        <taxon>Bacteroidales</taxon>
        <taxon>Candidatus Cryptobacteroides</taxon>
    </lineage>
</organism>
<comment type="caution">
    <text evidence="1">The sequence shown here is derived from an EMBL/GenBank/DDBJ whole genome shotgun (WGS) entry which is preliminary data.</text>
</comment>
<accession>A0A9D9HJD8</accession>
<proteinExistence type="predicted"/>
<evidence type="ECO:0000313" key="2">
    <source>
        <dbReference type="Proteomes" id="UP000823617"/>
    </source>
</evidence>
<name>A0A9D9HJD8_9BACT</name>
<dbReference type="Proteomes" id="UP000823617">
    <property type="component" value="Unassembled WGS sequence"/>
</dbReference>
<dbReference type="AlphaFoldDB" id="A0A9D9HJD8"/>
<evidence type="ECO:0000313" key="1">
    <source>
        <dbReference type="EMBL" id="MBO8454911.1"/>
    </source>
</evidence>
<sequence>MRQEFLVDKGRSRLILLFGGWGSGPEMFSGCKTEDGYDMLLCYDYRDLDFNYGLLDGYSEIRLIAWSMGVWVADTVLGSSDAGRRAAAKISEAIAVGGTLSPVDDSCGIPTSVFNGTLDNLSDGSKADITLRKFRRRMCGDHLEYFSSHLPSRTVAELRDELAFLDEAVSGRCSEGEPLRWNYAVIGEKDMIFPAENQERAWKDRAGRVIRTASPHFDEDLFSRLTEGEWIKTL</sequence>
<dbReference type="InterPro" id="IPR007398">
    <property type="entry name" value="BioG"/>
</dbReference>
<protein>
    <submittedName>
        <fullName evidence="1">DUF452 family protein</fullName>
    </submittedName>
</protein>
<dbReference type="EMBL" id="JADIMK010000007">
    <property type="protein sequence ID" value="MBO8454911.1"/>
    <property type="molecule type" value="Genomic_DNA"/>
</dbReference>